<dbReference type="Proteomes" id="UP000019678">
    <property type="component" value="Unassembled WGS sequence"/>
</dbReference>
<dbReference type="EMBL" id="ASRX01000019">
    <property type="protein sequence ID" value="EYF05938.1"/>
    <property type="molecule type" value="Genomic_DNA"/>
</dbReference>
<keyword evidence="1" id="KW-0732">Signal</keyword>
<evidence type="ECO:0000313" key="3">
    <source>
        <dbReference type="Proteomes" id="UP000019678"/>
    </source>
</evidence>
<evidence type="ECO:0000256" key="1">
    <source>
        <dbReference type="SAM" id="SignalP"/>
    </source>
</evidence>
<feature type="chain" id="PRO_5001496449" evidence="1">
    <location>
        <begin position="26"/>
        <end position="164"/>
    </location>
</feature>
<name>A0A017T9I6_9BACT</name>
<comment type="caution">
    <text evidence="2">The sequence shown here is derived from an EMBL/GenBank/DDBJ whole genome shotgun (WGS) entry which is preliminary data.</text>
</comment>
<accession>A0A017T9I6</accession>
<keyword evidence="3" id="KW-1185">Reference proteome</keyword>
<gene>
    <name evidence="2" type="ORF">CAP_2397</name>
</gene>
<proteinExistence type="predicted"/>
<evidence type="ECO:0000313" key="2">
    <source>
        <dbReference type="EMBL" id="EYF05938.1"/>
    </source>
</evidence>
<dbReference type="OrthoDB" id="9924432at2"/>
<reference evidence="2 3" key="1">
    <citation type="submission" date="2013-05" db="EMBL/GenBank/DDBJ databases">
        <title>Genome assembly of Chondromyces apiculatus DSM 436.</title>
        <authorList>
            <person name="Sharma G."/>
            <person name="Khatri I."/>
            <person name="Kaur C."/>
            <person name="Mayilraj S."/>
            <person name="Subramanian S."/>
        </authorList>
    </citation>
    <scope>NUCLEOTIDE SEQUENCE [LARGE SCALE GENOMIC DNA]</scope>
    <source>
        <strain evidence="2 3">DSM 436</strain>
    </source>
</reference>
<dbReference type="AlphaFoldDB" id="A0A017T9I6"/>
<organism evidence="2 3">
    <name type="scientific">Chondromyces apiculatus DSM 436</name>
    <dbReference type="NCBI Taxonomy" id="1192034"/>
    <lineage>
        <taxon>Bacteria</taxon>
        <taxon>Pseudomonadati</taxon>
        <taxon>Myxococcota</taxon>
        <taxon>Polyangia</taxon>
        <taxon>Polyangiales</taxon>
        <taxon>Polyangiaceae</taxon>
        <taxon>Chondromyces</taxon>
    </lineage>
</organism>
<dbReference type="RefSeq" id="WP_044240910.1">
    <property type="nucleotide sequence ID" value="NZ_ASRX01000019.1"/>
</dbReference>
<sequence>MSGARKTVVSMLVMAALATTGVASAQTEKPQPQAAKQVVAGGEGGAQFMPSVLDPAPPAQLGRAWVVVLEDARQQLDALTNQALRASAQPRGVEAMSAARPQVQAEVAETSTHAAQGNETTLTRWDDVQVFGEPLLFRARGTTFGRWDAGVLPAVGVRFPLPFH</sequence>
<feature type="signal peptide" evidence="1">
    <location>
        <begin position="1"/>
        <end position="25"/>
    </location>
</feature>
<protein>
    <submittedName>
        <fullName evidence="2">Uncharacterized protein</fullName>
    </submittedName>
</protein>